<dbReference type="InterPro" id="IPR032466">
    <property type="entry name" value="Metal_Hydrolase"/>
</dbReference>
<dbReference type="EMBL" id="BIFH01000033">
    <property type="protein sequence ID" value="GCD99566.1"/>
    <property type="molecule type" value="Genomic_DNA"/>
</dbReference>
<keyword evidence="1" id="KW-0456">Lyase</keyword>
<dbReference type="RefSeq" id="WP_246127117.1">
    <property type="nucleotide sequence ID" value="NZ_BIFH01000033.1"/>
</dbReference>
<protein>
    <submittedName>
        <fullName evidence="3">Amidohydrolase</fullName>
    </submittedName>
</protein>
<dbReference type="GO" id="GO:0019748">
    <property type="term" value="P:secondary metabolic process"/>
    <property type="evidence" value="ECO:0007669"/>
    <property type="project" value="TreeGrafter"/>
</dbReference>
<sequence>MTERTTPPAVPGGPPFTHLPERYTVISADCHGGGEIHGYRDYLPARLHAEFDAWVTGYEIPYPDLKGDLGPRNWDSDRRLRDLEADGVVAEVIFPNTVPPFFPKPSLTDQPPAANAGDLALRWEGLKAHNRWMVDFCAAAPGRRAGIVQVMLHDIPAAVEEIRWAKEAGLTGGVLLPGTPPGSGLVPMFDYAHYEPLWRVCEELGMPLNHHTGSAAPPAGDTDVDKVVFLTEVSWWAHRAFTHLVVSGAMDRHPDLQFVFTEQGTAWIPEETRRLDYYWHRMSTAVGSQEYEWGSELVGRMALKPSEYWARQCHVGASFQRPAEARLRYQVGVDRVMWGSDYPHKEASHPFSREALQLTYNGIDPVEVAAMVGGNAAKLYGFDLDALAPIAARVGPRVEQVWAPLAPEDIPVGADKCPAFVGVTGVKP</sequence>
<evidence type="ECO:0000313" key="3">
    <source>
        <dbReference type="EMBL" id="GCD99566.1"/>
    </source>
</evidence>
<dbReference type="InterPro" id="IPR032465">
    <property type="entry name" value="ACMSD"/>
</dbReference>
<dbReference type="PANTHER" id="PTHR21240">
    <property type="entry name" value="2-AMINO-3-CARBOXYLMUCONATE-6-SEMIALDEHYDE DECARBOXYLASE"/>
    <property type="match status" value="1"/>
</dbReference>
<keyword evidence="4" id="KW-1185">Reference proteome</keyword>
<name>A0A401YY51_9ACTN</name>
<dbReference type="GO" id="GO:0005737">
    <property type="term" value="C:cytoplasm"/>
    <property type="evidence" value="ECO:0007669"/>
    <property type="project" value="TreeGrafter"/>
</dbReference>
<evidence type="ECO:0000259" key="2">
    <source>
        <dbReference type="Pfam" id="PF04909"/>
    </source>
</evidence>
<dbReference type="PANTHER" id="PTHR21240:SF28">
    <property type="entry name" value="ISO-OROTATE DECARBOXYLASE (EUROFUNG)"/>
    <property type="match status" value="1"/>
</dbReference>
<proteinExistence type="predicted"/>
<evidence type="ECO:0000256" key="1">
    <source>
        <dbReference type="ARBA" id="ARBA00023239"/>
    </source>
</evidence>
<dbReference type="Pfam" id="PF04909">
    <property type="entry name" value="Amidohydro_2"/>
    <property type="match status" value="1"/>
</dbReference>
<organism evidence="3 4">
    <name type="scientific">Embleya hyalina</name>
    <dbReference type="NCBI Taxonomy" id="516124"/>
    <lineage>
        <taxon>Bacteria</taxon>
        <taxon>Bacillati</taxon>
        <taxon>Actinomycetota</taxon>
        <taxon>Actinomycetes</taxon>
        <taxon>Kitasatosporales</taxon>
        <taxon>Streptomycetaceae</taxon>
        <taxon>Embleya</taxon>
    </lineage>
</organism>
<keyword evidence="3" id="KW-0378">Hydrolase</keyword>
<feature type="domain" description="Amidohydrolase-related" evidence="2">
    <location>
        <begin position="98"/>
        <end position="382"/>
    </location>
</feature>
<dbReference type="GO" id="GO:0016831">
    <property type="term" value="F:carboxy-lyase activity"/>
    <property type="evidence" value="ECO:0007669"/>
    <property type="project" value="InterPro"/>
</dbReference>
<dbReference type="AlphaFoldDB" id="A0A401YY51"/>
<accession>A0A401YY51</accession>
<evidence type="ECO:0000313" key="4">
    <source>
        <dbReference type="Proteomes" id="UP000286931"/>
    </source>
</evidence>
<dbReference type="InterPro" id="IPR006680">
    <property type="entry name" value="Amidohydro-rel"/>
</dbReference>
<dbReference type="Proteomes" id="UP000286931">
    <property type="component" value="Unassembled WGS sequence"/>
</dbReference>
<dbReference type="SUPFAM" id="SSF51556">
    <property type="entry name" value="Metallo-dependent hydrolases"/>
    <property type="match status" value="1"/>
</dbReference>
<dbReference type="GO" id="GO:0016787">
    <property type="term" value="F:hydrolase activity"/>
    <property type="evidence" value="ECO:0007669"/>
    <property type="project" value="UniProtKB-KW"/>
</dbReference>
<gene>
    <name evidence="3" type="ORF">EHYA_07288</name>
</gene>
<dbReference type="Gene3D" id="3.20.20.140">
    <property type="entry name" value="Metal-dependent hydrolases"/>
    <property type="match status" value="1"/>
</dbReference>
<comment type="caution">
    <text evidence="3">The sequence shown here is derived from an EMBL/GenBank/DDBJ whole genome shotgun (WGS) entry which is preliminary data.</text>
</comment>
<reference evidence="3 4" key="1">
    <citation type="submission" date="2018-12" db="EMBL/GenBank/DDBJ databases">
        <title>Draft genome sequence of Embleya hyalina NBRC 13850T.</title>
        <authorList>
            <person name="Komaki H."/>
            <person name="Hosoyama A."/>
            <person name="Kimura A."/>
            <person name="Ichikawa N."/>
            <person name="Tamura T."/>
        </authorList>
    </citation>
    <scope>NUCLEOTIDE SEQUENCE [LARGE SCALE GENOMIC DNA]</scope>
    <source>
        <strain evidence="3 4">NBRC 13850</strain>
    </source>
</reference>